<gene>
    <name evidence="1" type="ORF">H312_00483</name>
</gene>
<dbReference type="EMBL" id="KK365133">
    <property type="protein sequence ID" value="KCZ82001.1"/>
    <property type="molecule type" value="Genomic_DNA"/>
</dbReference>
<name>A0A059F4W7_9MICR</name>
<dbReference type="Proteomes" id="UP000030655">
    <property type="component" value="Unassembled WGS sequence"/>
</dbReference>
<dbReference type="HOGENOM" id="CLU_209321_0_0_1"/>
<keyword evidence="2" id="KW-1185">Reference proteome</keyword>
<accession>A0A059F4W7</accession>
<evidence type="ECO:0000313" key="1">
    <source>
        <dbReference type="EMBL" id="KCZ82001.1"/>
    </source>
</evidence>
<dbReference type="OrthoDB" id="10346001at2759"/>
<dbReference type="VEuPathDB" id="MicrosporidiaDB:H312_00483"/>
<reference evidence="2" key="1">
    <citation type="submission" date="2013-02" db="EMBL/GenBank/DDBJ databases">
        <authorList>
            <consortium name="The Broad Institute Genome Sequencing Platform"/>
            <person name="Cuomo C."/>
            <person name="Becnel J."/>
            <person name="Sanscrainte N."/>
            <person name="Walker B."/>
            <person name="Young S.K."/>
            <person name="Zeng Q."/>
            <person name="Gargeya S."/>
            <person name="Fitzgerald M."/>
            <person name="Haas B."/>
            <person name="Abouelleil A."/>
            <person name="Alvarado L."/>
            <person name="Arachchi H.M."/>
            <person name="Berlin A.M."/>
            <person name="Chapman S.B."/>
            <person name="Dewar J."/>
            <person name="Goldberg J."/>
            <person name="Griggs A."/>
            <person name="Gujja S."/>
            <person name="Hansen M."/>
            <person name="Howarth C."/>
            <person name="Imamovic A."/>
            <person name="Larimer J."/>
            <person name="McCowan C."/>
            <person name="Murphy C."/>
            <person name="Neiman D."/>
            <person name="Pearson M."/>
            <person name="Priest M."/>
            <person name="Roberts A."/>
            <person name="Saif S."/>
            <person name="Shea T."/>
            <person name="Sisk P."/>
            <person name="Sykes S."/>
            <person name="Wortman J."/>
            <person name="Nusbaum C."/>
            <person name="Birren B."/>
        </authorList>
    </citation>
    <scope>NUCLEOTIDE SEQUENCE [LARGE SCALE GENOMIC DNA]</scope>
    <source>
        <strain evidence="2">PRA339</strain>
    </source>
</reference>
<proteinExistence type="predicted"/>
<sequence>MTFPNFENKKLGGTGFIVQIDETMVKFKCKNHRERLHQTKAMRYVLSKGKIKLQDVSPLFY</sequence>
<organism evidence="1 2">
    <name type="scientific">Anncaliia algerae PRA339</name>
    <dbReference type="NCBI Taxonomy" id="1288291"/>
    <lineage>
        <taxon>Eukaryota</taxon>
        <taxon>Fungi</taxon>
        <taxon>Fungi incertae sedis</taxon>
        <taxon>Microsporidia</taxon>
        <taxon>Tubulinosematoidea</taxon>
        <taxon>Tubulinosematidae</taxon>
        <taxon>Anncaliia</taxon>
    </lineage>
</organism>
<reference evidence="1 2" key="2">
    <citation type="submission" date="2014-03" db="EMBL/GenBank/DDBJ databases">
        <title>The Genome Sequence of Anncaliia algerae insect isolate PRA339.</title>
        <authorList>
            <consortium name="The Broad Institute Genome Sequencing Platform"/>
            <consortium name="The Broad Institute Genome Sequencing Center for Infectious Disease"/>
            <person name="Cuomo C."/>
            <person name="Becnel J."/>
            <person name="Sanscrainte N."/>
            <person name="Walker B."/>
            <person name="Young S.K."/>
            <person name="Zeng Q."/>
            <person name="Gargeya S."/>
            <person name="Fitzgerald M."/>
            <person name="Haas B."/>
            <person name="Abouelleil A."/>
            <person name="Alvarado L."/>
            <person name="Arachchi H.M."/>
            <person name="Berlin A.M."/>
            <person name="Chapman S.B."/>
            <person name="Dewar J."/>
            <person name="Goldberg J."/>
            <person name="Griggs A."/>
            <person name="Gujja S."/>
            <person name="Hansen M."/>
            <person name="Howarth C."/>
            <person name="Imamovic A."/>
            <person name="Larimer J."/>
            <person name="McCowan C."/>
            <person name="Murphy C."/>
            <person name="Neiman D."/>
            <person name="Pearson M."/>
            <person name="Priest M."/>
            <person name="Roberts A."/>
            <person name="Saif S."/>
            <person name="Shea T."/>
            <person name="Sisk P."/>
            <person name="Sykes S."/>
            <person name="Wortman J."/>
            <person name="Nusbaum C."/>
            <person name="Birren B."/>
        </authorList>
    </citation>
    <scope>NUCLEOTIDE SEQUENCE [LARGE SCALE GENOMIC DNA]</scope>
    <source>
        <strain evidence="1 2">PRA339</strain>
    </source>
</reference>
<protein>
    <submittedName>
        <fullName evidence="1">Uncharacterized protein</fullName>
    </submittedName>
</protein>
<evidence type="ECO:0000313" key="2">
    <source>
        <dbReference type="Proteomes" id="UP000030655"/>
    </source>
</evidence>
<dbReference type="AlphaFoldDB" id="A0A059F4W7"/>